<organism evidence="2 3">
    <name type="scientific">Micromonospora maris</name>
    <dbReference type="NCBI Taxonomy" id="1003110"/>
    <lineage>
        <taxon>Bacteria</taxon>
        <taxon>Bacillati</taxon>
        <taxon>Actinomycetota</taxon>
        <taxon>Actinomycetes</taxon>
        <taxon>Micromonosporales</taxon>
        <taxon>Micromonosporaceae</taxon>
        <taxon>Micromonospora</taxon>
    </lineage>
</organism>
<evidence type="ECO:0000256" key="1">
    <source>
        <dbReference type="SAM" id="MobiDB-lite"/>
    </source>
</evidence>
<gene>
    <name evidence="2" type="ORF">ADL17_13255</name>
</gene>
<dbReference type="EMBL" id="LMWI01000002">
    <property type="protein sequence ID" value="KUJ44192.1"/>
    <property type="molecule type" value="Genomic_DNA"/>
</dbReference>
<evidence type="ECO:0000313" key="3">
    <source>
        <dbReference type="Proteomes" id="UP000053246"/>
    </source>
</evidence>
<dbReference type="RefSeq" id="WP_013733362.1">
    <property type="nucleotide sequence ID" value="NZ_CP108425.1"/>
</dbReference>
<dbReference type="AlphaFoldDB" id="A0A9X0HZU0"/>
<feature type="region of interest" description="Disordered" evidence="1">
    <location>
        <begin position="34"/>
        <end position="58"/>
    </location>
</feature>
<reference evidence="2 3" key="1">
    <citation type="submission" date="2015-10" db="EMBL/GenBank/DDBJ databases">
        <authorList>
            <person name="Ju K.-S."/>
            <person name="Doroghazi J.R."/>
            <person name="Metcalf W.W."/>
        </authorList>
    </citation>
    <scope>NUCLEOTIDE SEQUENCE [LARGE SCALE GENOMIC DNA]</scope>
    <source>
        <strain evidence="2 3">NRRL B-24793</strain>
    </source>
</reference>
<accession>A0A9X0HZU0</accession>
<evidence type="ECO:0000313" key="2">
    <source>
        <dbReference type="EMBL" id="KUJ44192.1"/>
    </source>
</evidence>
<sequence length="78" mass="8517">MSGRLRRLIVAVAGTTWRGLVLYGSSMTGVPLDETGQWPGPWTQTTGRLPTASPPDRPLTAQEQMAWTQLENRIAPPS</sequence>
<keyword evidence="3" id="KW-1185">Reference proteome</keyword>
<protein>
    <submittedName>
        <fullName evidence="2">Uncharacterized protein</fullName>
    </submittedName>
</protein>
<comment type="caution">
    <text evidence="2">The sequence shown here is derived from an EMBL/GenBank/DDBJ whole genome shotgun (WGS) entry which is preliminary data.</text>
</comment>
<proteinExistence type="predicted"/>
<dbReference type="Proteomes" id="UP000053246">
    <property type="component" value="Unassembled WGS sequence"/>
</dbReference>
<name>A0A9X0HZU0_9ACTN</name>